<protein>
    <submittedName>
        <fullName evidence="1">Uncharacterized protein</fullName>
    </submittedName>
</protein>
<dbReference type="HOGENOM" id="CLU_2977796_0_0_0"/>
<dbReference type="STRING" id="309803.CTN_0674"/>
<proteinExistence type="predicted"/>
<dbReference type="EMBL" id="CP000916">
    <property type="protein sequence ID" value="ACM22850.1"/>
    <property type="molecule type" value="Genomic_DNA"/>
</dbReference>
<evidence type="ECO:0000313" key="1">
    <source>
        <dbReference type="EMBL" id="ACM22850.1"/>
    </source>
</evidence>
<keyword evidence="2" id="KW-1185">Reference proteome</keyword>
<dbReference type="AlphaFoldDB" id="B9K7B7"/>
<accession>B9K7B7</accession>
<gene>
    <name evidence="1" type="ordered locus">CTN_0674</name>
</gene>
<evidence type="ECO:0000313" key="2">
    <source>
        <dbReference type="Proteomes" id="UP000000445"/>
    </source>
</evidence>
<dbReference type="RefSeq" id="WP_015919169.1">
    <property type="nucleotide sequence ID" value="NC_011978.1"/>
</dbReference>
<dbReference type="Proteomes" id="UP000000445">
    <property type="component" value="Chromosome"/>
</dbReference>
<sequence length="58" mass="6871">MVVLERTETRKFWLRRYWKVQEEELVGLVFLSNKNPHGPVVRIDEATPRAVVIPVRVL</sequence>
<organism evidence="1 2">
    <name type="scientific">Thermotoga neapolitana (strain ATCC 49049 / DSM 4359 / NBRC 107923 / NS-E)</name>
    <dbReference type="NCBI Taxonomy" id="309803"/>
    <lineage>
        <taxon>Bacteria</taxon>
        <taxon>Thermotogati</taxon>
        <taxon>Thermotogota</taxon>
        <taxon>Thermotogae</taxon>
        <taxon>Thermotogales</taxon>
        <taxon>Thermotogaceae</taxon>
        <taxon>Thermotoga</taxon>
    </lineage>
</organism>
<dbReference type="KEGG" id="tna:CTN_0674"/>
<reference evidence="1 2" key="1">
    <citation type="journal article" date="2009" name="Biosci. Biotechnol. Biochem.">
        <title>WeGAS: a web-based microbial genome annotation system.</title>
        <authorList>
            <person name="Lee D."/>
            <person name="Seo H."/>
            <person name="Park C."/>
            <person name="Park K."/>
        </authorList>
    </citation>
    <scope>NUCLEOTIDE SEQUENCE [LARGE SCALE GENOMIC DNA]</scope>
    <source>
        <strain evidence="2">ATCC 49049 / DSM 4359 / NBRC 107923 / NS-E</strain>
    </source>
</reference>
<name>B9K7B7_THENN</name>